<dbReference type="EMBL" id="CP082237">
    <property type="protein sequence ID" value="QZT33979.1"/>
    <property type="molecule type" value="Genomic_DNA"/>
</dbReference>
<reference evidence="4 6" key="2">
    <citation type="journal article" date="2020" name="Extremophiles">
        <title>Genomic analysis of Caldalkalibacillus thermarum TA2.A1 reveals aerobic alkaliphilic metabolism and evolutionary hallmarks linking alkaliphilic bacteria and plant life.</title>
        <authorList>
            <person name="de Jong S.I."/>
            <person name="van den Broek M.A."/>
            <person name="Merkel A.Y."/>
            <person name="de la Torre Cortes P."/>
            <person name="Kalamorz F."/>
            <person name="Cook G.M."/>
            <person name="van Loosdrecht M.C.M."/>
            <person name="McMillan D.G.G."/>
        </authorList>
    </citation>
    <scope>NUCLEOTIDE SEQUENCE [LARGE SCALE GENOMIC DNA]</scope>
    <source>
        <strain evidence="4 6">TA2.A1</strain>
    </source>
</reference>
<dbReference type="InterPro" id="IPR012334">
    <property type="entry name" value="Pectin_lyas_fold"/>
</dbReference>
<dbReference type="InterPro" id="IPR022441">
    <property type="entry name" value="Para_beta_helix_rpt-2"/>
</dbReference>
<dbReference type="Proteomes" id="UP000825179">
    <property type="component" value="Chromosome"/>
</dbReference>
<dbReference type="InterPro" id="IPR011050">
    <property type="entry name" value="Pectin_lyase_fold/virulence"/>
</dbReference>
<dbReference type="InterPro" id="IPR024535">
    <property type="entry name" value="RHGA/B-epi-like_pectate_lyase"/>
</dbReference>
<dbReference type="Proteomes" id="UP000010716">
    <property type="component" value="Unassembled WGS sequence"/>
</dbReference>
<evidence type="ECO:0000313" key="3">
    <source>
        <dbReference type="EMBL" id="EGL83742.1"/>
    </source>
</evidence>
<gene>
    <name evidence="3" type="ORF">CathTA2_0709</name>
    <name evidence="4" type="ORF">HUR95_00625</name>
</gene>
<evidence type="ECO:0000313" key="5">
    <source>
        <dbReference type="Proteomes" id="UP000010716"/>
    </source>
</evidence>
<name>F5L4J6_CALTT</name>
<evidence type="ECO:0000259" key="2">
    <source>
        <dbReference type="Pfam" id="PF13229"/>
    </source>
</evidence>
<evidence type="ECO:0000313" key="6">
    <source>
        <dbReference type="Proteomes" id="UP000825179"/>
    </source>
</evidence>
<dbReference type="OrthoDB" id="2404754at2"/>
<dbReference type="RefSeq" id="WP_007503166.1">
    <property type="nucleotide sequence ID" value="NZ_AFCE01000085.1"/>
</dbReference>
<reference evidence="4" key="3">
    <citation type="submission" date="2021-08" db="EMBL/GenBank/DDBJ databases">
        <authorList>
            <person name="de Jong S."/>
            <person name="van den Broek M."/>
            <person name="Merkel A."/>
            <person name="de la Torre Cortes P."/>
            <person name="Kalamorz F."/>
            <person name="Cook G."/>
            <person name="van Loosdrecht M."/>
            <person name="McMillan D."/>
        </authorList>
    </citation>
    <scope>NUCLEOTIDE SEQUENCE</scope>
    <source>
        <strain evidence="4">TA2.A1</strain>
    </source>
</reference>
<evidence type="ECO:0000259" key="1">
    <source>
        <dbReference type="Pfam" id="PF12708"/>
    </source>
</evidence>
<dbReference type="InterPro" id="IPR006626">
    <property type="entry name" value="PbH1"/>
</dbReference>
<dbReference type="Gene3D" id="2.160.20.10">
    <property type="entry name" value="Single-stranded right-handed beta-helix, Pectin lyase-like"/>
    <property type="match status" value="2"/>
</dbReference>
<dbReference type="InterPro" id="IPR039448">
    <property type="entry name" value="Beta_helix"/>
</dbReference>
<accession>F5L4J6</accession>
<proteinExistence type="predicted"/>
<dbReference type="SMART" id="SM00710">
    <property type="entry name" value="PbH1"/>
    <property type="match status" value="12"/>
</dbReference>
<dbReference type="NCBIfam" id="TIGR03804">
    <property type="entry name" value="para_beta_helix"/>
    <property type="match status" value="2"/>
</dbReference>
<dbReference type="Pfam" id="PF13229">
    <property type="entry name" value="Beta_helix"/>
    <property type="match status" value="1"/>
</dbReference>
<dbReference type="eggNOG" id="COG5434">
    <property type="taxonomic scope" value="Bacteria"/>
</dbReference>
<dbReference type="KEGG" id="cthu:HUR95_00625"/>
<sequence>MLEIIGGEIRSQPHNNNYSYLEELIKDADLEMYNVVKYGVKRDGTTDDSAGLNAALYAAAQDGGGIVYVPDGVYAIKSTLKIYKNTALILSKNAVIKRMDNFSPMLLNGDGGVGGYDGDGNIIIDGGVWDGNKDQFPTQFSHMLFGHARNIIVQNCIMLNNYNSHFIELNAVSGGKVVNCIFDGFSGERRTEALQIDLMLDENTFPYFGPYDKTPCRDILVQGCTFRNCDRGVGSHTTEVGYPHTNIRILGNHFENLVAQGIRGYNYHNTIIANNTFLNCGEGIEMRAASQNAFRWTITGNVIEGASRLGYGIWLLGATGEEIFDCTVTGNTIRDTVAAGIRASRLHLSTISGNAITFAGNSGITLIYGCTRNTVFGNTIRTPGNQGISLFDGCSRNTIFGNNIYNPTNHGIAVNSSVDNNVTGNTIWQSGGYGVLLTASASDNTVNGNTFRNTTNHSIRISDNSHNNNVQGNTIRGSAVGISLTNTCDNNFVTNNDLRNSGGLQDNGVSTVTTAGNRV</sequence>
<organism evidence="3 5">
    <name type="scientific">Caldalkalibacillus thermarum (strain TA2.A1)</name>
    <dbReference type="NCBI Taxonomy" id="986075"/>
    <lineage>
        <taxon>Bacteria</taxon>
        <taxon>Bacillati</taxon>
        <taxon>Bacillota</taxon>
        <taxon>Bacilli</taxon>
        <taxon>Bacillales</taxon>
        <taxon>Bacillaceae</taxon>
        <taxon>Caldalkalibacillus</taxon>
    </lineage>
</organism>
<dbReference type="EMBL" id="AFCE01000085">
    <property type="protein sequence ID" value="EGL83742.1"/>
    <property type="molecule type" value="Genomic_DNA"/>
</dbReference>
<feature type="domain" description="Rhamnogalacturonase A/B/Epimerase-like pectate lyase" evidence="1">
    <location>
        <begin position="33"/>
        <end position="288"/>
    </location>
</feature>
<keyword evidence="6" id="KW-1185">Reference proteome</keyword>
<feature type="domain" description="Right handed beta helix" evidence="2">
    <location>
        <begin position="349"/>
        <end position="497"/>
    </location>
</feature>
<evidence type="ECO:0000313" key="4">
    <source>
        <dbReference type="EMBL" id="QZT33979.1"/>
    </source>
</evidence>
<dbReference type="AlphaFoldDB" id="F5L4J6"/>
<dbReference type="Pfam" id="PF12708">
    <property type="entry name" value="Pect-lyase_RHGA_epim"/>
    <property type="match status" value="1"/>
</dbReference>
<protein>
    <submittedName>
        <fullName evidence="3 4">Parallel beta-helix repeat-containing protein</fullName>
    </submittedName>
</protein>
<reference evidence="3 5" key="1">
    <citation type="journal article" date="2011" name="J. Bacteriol.">
        <title>Draft genome sequence of the thermoalkaliphilic Caldalkalibacillus thermarum strain TA2.A1.</title>
        <authorList>
            <person name="Kalamorz F."/>
            <person name="Keis S."/>
            <person name="McMillan D.G."/>
            <person name="Olsson K."/>
            <person name="Stanton J.A."/>
            <person name="Stockwell P."/>
            <person name="Black M.A."/>
            <person name="Klingeman D.M."/>
            <person name="Land M.L."/>
            <person name="Han C.S."/>
            <person name="Martin S.L."/>
            <person name="Becher S.A."/>
            <person name="Peddie C.J."/>
            <person name="Morgan H.W."/>
            <person name="Matthies D."/>
            <person name="Preiss L."/>
            <person name="Meier T."/>
            <person name="Brown S.D."/>
            <person name="Cook G.M."/>
        </authorList>
    </citation>
    <scope>NUCLEOTIDE SEQUENCE [LARGE SCALE GENOMIC DNA]</scope>
    <source>
        <strain evidence="3 5">TA2.A1</strain>
    </source>
</reference>
<dbReference type="SUPFAM" id="SSF51126">
    <property type="entry name" value="Pectin lyase-like"/>
    <property type="match status" value="2"/>
</dbReference>